<dbReference type="HOGENOM" id="CLU_113189_0_0_6"/>
<evidence type="ECO:0000313" key="2">
    <source>
        <dbReference type="Proteomes" id="UP000013070"/>
    </source>
</evidence>
<sequence>MNQITSTIIQTAENYFDNAVLETTDTIFQEIVKAFPVASSGLTIYQAFRNYNEKQKLKDILEFIKEGESLASGTLLKIFKDQNNLEIGSQLLNALDKTYLVHQSKMLARLALLYDVKEINRANFLRYAHIIPHFTSFLLEGLEKAYVAFEKNKTNKNYHLKNEECNFSASELERFGFLYVVATFGTGNNYGRSKDLIFFYENIYQHKHRKN</sequence>
<dbReference type="eggNOG" id="ENOG5031SQG">
    <property type="taxonomic scope" value="Bacteria"/>
</dbReference>
<dbReference type="PATRIC" id="fig|1217710.3.peg.526"/>
<comment type="caution">
    <text evidence="1">The sequence shown here is derived from an EMBL/GenBank/DDBJ whole genome shotgun (WGS) entry which is preliminary data.</text>
</comment>
<reference evidence="1 2" key="1">
    <citation type="submission" date="2013-02" db="EMBL/GenBank/DDBJ databases">
        <title>The Genome Sequence of Acinetobacter sp. NIPH 899.</title>
        <authorList>
            <consortium name="The Broad Institute Genome Sequencing Platform"/>
            <consortium name="The Broad Institute Genome Sequencing Center for Infectious Disease"/>
            <person name="Cerqueira G."/>
            <person name="Feldgarden M."/>
            <person name="Courvalin P."/>
            <person name="Perichon B."/>
            <person name="Grillot-Courvalin C."/>
            <person name="Clermont D."/>
            <person name="Rocha E."/>
            <person name="Yoon E.-J."/>
            <person name="Nemec A."/>
            <person name="Walker B."/>
            <person name="Young S.K."/>
            <person name="Zeng Q."/>
            <person name="Gargeya S."/>
            <person name="Fitzgerald M."/>
            <person name="Haas B."/>
            <person name="Abouelleil A."/>
            <person name="Alvarado L."/>
            <person name="Arachchi H.M."/>
            <person name="Berlin A.M."/>
            <person name="Chapman S.B."/>
            <person name="Dewar J."/>
            <person name="Goldberg J."/>
            <person name="Griggs A."/>
            <person name="Gujja S."/>
            <person name="Hansen M."/>
            <person name="Howarth C."/>
            <person name="Imamovic A."/>
            <person name="Larimer J."/>
            <person name="McCowan C."/>
            <person name="Murphy C."/>
            <person name="Neiman D."/>
            <person name="Pearson M."/>
            <person name="Priest M."/>
            <person name="Roberts A."/>
            <person name="Saif S."/>
            <person name="Shea T."/>
            <person name="Sisk P."/>
            <person name="Sykes S."/>
            <person name="Wortman J."/>
            <person name="Nusbaum C."/>
            <person name="Birren B."/>
        </authorList>
    </citation>
    <scope>NUCLEOTIDE SEQUENCE [LARGE SCALE GENOMIC DNA]</scope>
    <source>
        <strain evidence="1 2">NIPH 899</strain>
    </source>
</reference>
<gene>
    <name evidence="1" type="ORF">F969_00553</name>
</gene>
<dbReference type="EMBL" id="APPE01000028">
    <property type="protein sequence ID" value="ENV00513.1"/>
    <property type="molecule type" value="Genomic_DNA"/>
</dbReference>
<keyword evidence="2" id="KW-1185">Reference proteome</keyword>
<proteinExistence type="predicted"/>
<dbReference type="AlphaFoldDB" id="N8WZ30"/>
<dbReference type="Proteomes" id="UP000013070">
    <property type="component" value="Unassembled WGS sequence"/>
</dbReference>
<accession>N8WZ30</accession>
<dbReference type="RefSeq" id="WP_004780712.1">
    <property type="nucleotide sequence ID" value="NZ_DAMCMA010000064.1"/>
</dbReference>
<organism evidence="1 2">
    <name type="scientific">Acinetobacter variabilis</name>
    <dbReference type="NCBI Taxonomy" id="70346"/>
    <lineage>
        <taxon>Bacteria</taxon>
        <taxon>Pseudomonadati</taxon>
        <taxon>Pseudomonadota</taxon>
        <taxon>Gammaproteobacteria</taxon>
        <taxon>Moraxellales</taxon>
        <taxon>Moraxellaceae</taxon>
        <taxon>Acinetobacter</taxon>
    </lineage>
</organism>
<name>N8WZ30_9GAMM</name>
<evidence type="ECO:0000313" key="1">
    <source>
        <dbReference type="EMBL" id="ENV00513.1"/>
    </source>
</evidence>
<protein>
    <submittedName>
        <fullName evidence="1">Uncharacterized protein</fullName>
    </submittedName>
</protein>